<proteinExistence type="predicted"/>
<reference evidence="1 2" key="1">
    <citation type="submission" date="2021-07" db="EMBL/GenBank/DDBJ databases">
        <authorList>
            <person name="Palmer J.M."/>
        </authorList>
    </citation>
    <scope>NUCLEOTIDE SEQUENCE [LARGE SCALE GENOMIC DNA]</scope>
    <source>
        <strain evidence="1 2">AT_MEX2019</strain>
        <tissue evidence="1">Muscle</tissue>
    </source>
</reference>
<evidence type="ECO:0000313" key="2">
    <source>
        <dbReference type="Proteomes" id="UP001345963"/>
    </source>
</evidence>
<dbReference type="EMBL" id="JAHUTI010045058">
    <property type="protein sequence ID" value="MED6246856.1"/>
    <property type="molecule type" value="Genomic_DNA"/>
</dbReference>
<evidence type="ECO:0000313" key="1">
    <source>
        <dbReference type="EMBL" id="MED6246856.1"/>
    </source>
</evidence>
<organism evidence="1 2">
    <name type="scientific">Ataeniobius toweri</name>
    <dbReference type="NCBI Taxonomy" id="208326"/>
    <lineage>
        <taxon>Eukaryota</taxon>
        <taxon>Metazoa</taxon>
        <taxon>Chordata</taxon>
        <taxon>Craniata</taxon>
        <taxon>Vertebrata</taxon>
        <taxon>Euteleostomi</taxon>
        <taxon>Actinopterygii</taxon>
        <taxon>Neopterygii</taxon>
        <taxon>Teleostei</taxon>
        <taxon>Neoteleostei</taxon>
        <taxon>Acanthomorphata</taxon>
        <taxon>Ovalentaria</taxon>
        <taxon>Atherinomorphae</taxon>
        <taxon>Cyprinodontiformes</taxon>
        <taxon>Goodeidae</taxon>
        <taxon>Ataeniobius</taxon>
    </lineage>
</organism>
<keyword evidence="2" id="KW-1185">Reference proteome</keyword>
<gene>
    <name evidence="1" type="ORF">ATANTOWER_024963</name>
</gene>
<dbReference type="Proteomes" id="UP001345963">
    <property type="component" value="Unassembled WGS sequence"/>
</dbReference>
<name>A0ABU7BA60_9TELE</name>
<protein>
    <submittedName>
        <fullName evidence="1">Uncharacterized protein</fullName>
    </submittedName>
</protein>
<sequence length="97" mass="10818">MEVSPGCHLPSITCWSAFCTYPLHWMRSHGSTSAACLPTHPPASLSLCAWAHSSRTLSAFPNMTNQSPKESRKKQLRYHSQINFVTNFSCAHVCCLH</sequence>
<accession>A0ABU7BA60</accession>
<comment type="caution">
    <text evidence="1">The sequence shown here is derived from an EMBL/GenBank/DDBJ whole genome shotgun (WGS) entry which is preliminary data.</text>
</comment>